<evidence type="ECO:0000259" key="10">
    <source>
        <dbReference type="Pfam" id="PF13090"/>
    </source>
</evidence>
<dbReference type="GO" id="GO:0006799">
    <property type="term" value="P:polyphosphate biosynthetic process"/>
    <property type="evidence" value="ECO:0007669"/>
    <property type="project" value="UniProtKB-UniRule"/>
</dbReference>
<dbReference type="InterPro" id="IPR036832">
    <property type="entry name" value="PPK_N_dom_sf"/>
</dbReference>
<dbReference type="NCBIfam" id="NF003918">
    <property type="entry name" value="PRK05443.1-2"/>
    <property type="match status" value="1"/>
</dbReference>
<evidence type="ECO:0000259" key="9">
    <source>
        <dbReference type="Pfam" id="PF13089"/>
    </source>
</evidence>
<keyword evidence="2 6" id="KW-0808">Transferase</keyword>
<dbReference type="InterPro" id="IPR036830">
    <property type="entry name" value="PP_kinase_middle_dom_sf"/>
</dbReference>
<dbReference type="InterPro" id="IPR041108">
    <property type="entry name" value="PP_kinase_C_1"/>
</dbReference>
<dbReference type="GO" id="GO:0009358">
    <property type="term" value="C:polyphosphate kinase complex"/>
    <property type="evidence" value="ECO:0007669"/>
    <property type="project" value="InterPro"/>
</dbReference>
<gene>
    <name evidence="12" type="primary">ppk1</name>
    <name evidence="6" type="synonym">ppk</name>
    <name evidence="12" type="ORF">G3574_14175</name>
</gene>
<dbReference type="GO" id="GO:0008976">
    <property type="term" value="F:polyphosphate kinase activity"/>
    <property type="evidence" value="ECO:0007669"/>
    <property type="project" value="UniProtKB-UniRule"/>
</dbReference>
<evidence type="ECO:0000256" key="5">
    <source>
        <dbReference type="ARBA" id="ARBA00022840"/>
    </source>
</evidence>
<dbReference type="CDD" id="cd09168">
    <property type="entry name" value="PLDc_PaPPK1_C2_like"/>
    <property type="match status" value="1"/>
</dbReference>
<dbReference type="NCBIfam" id="NF003921">
    <property type="entry name" value="PRK05443.2-2"/>
    <property type="match status" value="1"/>
</dbReference>
<dbReference type="SUPFAM" id="SSF140356">
    <property type="entry name" value="PPK N-terminal domain-like"/>
    <property type="match status" value="1"/>
</dbReference>
<comment type="caution">
    <text evidence="12">The sequence shown here is derived from an EMBL/GenBank/DDBJ whole genome shotgun (WGS) entry which is preliminary data.</text>
</comment>
<keyword evidence="13" id="KW-1185">Reference proteome</keyword>
<feature type="domain" description="Polyphosphate kinase C-terminal" evidence="10">
    <location>
        <begin position="515"/>
        <end position="688"/>
    </location>
</feature>
<evidence type="ECO:0000256" key="6">
    <source>
        <dbReference type="HAMAP-Rule" id="MF_00347"/>
    </source>
</evidence>
<dbReference type="NCBIfam" id="TIGR03705">
    <property type="entry name" value="poly_P_kin"/>
    <property type="match status" value="1"/>
</dbReference>
<dbReference type="Gene3D" id="3.30.870.10">
    <property type="entry name" value="Endonuclease Chain A"/>
    <property type="match status" value="2"/>
</dbReference>
<comment type="function">
    <text evidence="6 7">Catalyzes the reversible transfer of the terminal phosphate of ATP to form a long-chain polyphosphate (polyP).</text>
</comment>
<dbReference type="InterPro" id="IPR003414">
    <property type="entry name" value="PP_kinase"/>
</dbReference>
<feature type="binding site" evidence="6">
    <location>
        <position position="480"/>
    </location>
    <ligand>
        <name>ATP</name>
        <dbReference type="ChEBI" id="CHEBI:30616"/>
    </ligand>
</feature>
<dbReference type="Proteomes" id="UP000482155">
    <property type="component" value="Unassembled WGS sequence"/>
</dbReference>
<keyword evidence="4 6" id="KW-0418">Kinase</keyword>
<dbReference type="Gene3D" id="3.30.1840.10">
    <property type="entry name" value="Polyphosphate kinase middle domain"/>
    <property type="match status" value="1"/>
</dbReference>
<evidence type="ECO:0000313" key="13">
    <source>
        <dbReference type="Proteomes" id="UP000482155"/>
    </source>
</evidence>
<evidence type="ECO:0000256" key="2">
    <source>
        <dbReference type="ARBA" id="ARBA00022679"/>
    </source>
</evidence>
<dbReference type="SUPFAM" id="SSF143724">
    <property type="entry name" value="PHP14-like"/>
    <property type="match status" value="1"/>
</dbReference>
<dbReference type="SUPFAM" id="SSF56024">
    <property type="entry name" value="Phospholipase D/nuclease"/>
    <property type="match status" value="2"/>
</dbReference>
<dbReference type="GO" id="GO:0005524">
    <property type="term" value="F:ATP binding"/>
    <property type="evidence" value="ECO:0007669"/>
    <property type="project" value="UniProtKB-KW"/>
</dbReference>
<evidence type="ECO:0000256" key="7">
    <source>
        <dbReference type="RuleBase" id="RU003800"/>
    </source>
</evidence>
<dbReference type="PIRSF" id="PIRSF015589">
    <property type="entry name" value="PP_kinase"/>
    <property type="match status" value="1"/>
</dbReference>
<sequence>MNKKTSSPSELSSIPKQTGTFLNRELSQIEFNRRVLAQAEDASIPLMERLRYLCIVSSNLDEFFEVRIASQLAQNRLGGDSTALPPSLATNIDMAIAECKQIVARQYQLLNDTILPQLSANGIHLLRHQDRTEEQRAWVKDYFNREVRPLLTPIGLDPAHPFPQVVNKSLNFIVELSGKDAFGRGTGIAILKAPRVLPRVIRLPDELSKKGTSFCLLSSVIHAHIADLFTGREVIGYSQFRVTRNSDLWVDEEEVKNLRQALQSELHSRQFGFAVRLEVADKCPEHLSQFLLNQFNIDRTRLFAVDGPVNMVRLLELINSVTTPSLYFSPFTPGLSPKVHNTDLFARLDKEDVLLHHPFESFEPVVEFIRRAALDPDVVAIKQTIYRTGMNSDLMESLITAALRGKEVTVIVELMARFDEEANINWAERLERVGAQVVYGVVGLKTHAKLALVLRRNESGLRRYAHLGTGNYHPRTTKLYTDFGLLTAHPGLTSDVNEVFIHLTSLTKPKNLEYLWLAPFSLQKEIIQAIRREGAIAKQGKPARIIAKMNALLDESVIRALYAASADGVKIDLIVRGACALRPGVPGLSENIRVRSIVGRFLEHSRIYYFKNDRRHDVYLASADWMNRNLFRRVEVAFPILDSSLKKRVINEGLTPYMRDTANAWELNADGKYRRRKPRSKEGTFSAQLHLARSLGTIGSSNPLPDK</sequence>
<evidence type="ECO:0000259" key="11">
    <source>
        <dbReference type="Pfam" id="PF17941"/>
    </source>
</evidence>
<protein>
    <recommendedName>
        <fullName evidence="6 7">Polyphosphate kinase</fullName>
        <ecNumber evidence="6 7">2.7.4.1</ecNumber>
    </recommendedName>
    <alternativeName>
        <fullName evidence="6">ATP-polyphosphate phosphotransferase</fullName>
    </alternativeName>
    <alternativeName>
        <fullName evidence="6">Polyphosphoric acid kinase</fullName>
    </alternativeName>
</protein>
<dbReference type="EMBL" id="JAAIVB010000046">
    <property type="protein sequence ID" value="NEX62231.1"/>
    <property type="molecule type" value="Genomic_DNA"/>
</dbReference>
<evidence type="ECO:0000313" key="12">
    <source>
        <dbReference type="EMBL" id="NEX62231.1"/>
    </source>
</evidence>
<evidence type="ECO:0000259" key="8">
    <source>
        <dbReference type="Pfam" id="PF02503"/>
    </source>
</evidence>
<evidence type="ECO:0000256" key="4">
    <source>
        <dbReference type="ARBA" id="ARBA00022777"/>
    </source>
</evidence>
<feature type="domain" description="Polyphosphate kinase C-terminal" evidence="11">
    <location>
        <begin position="344"/>
        <end position="507"/>
    </location>
</feature>
<keyword evidence="6" id="KW-0479">Metal-binding</keyword>
<feature type="binding site" evidence="6">
    <location>
        <position position="417"/>
    </location>
    <ligand>
        <name>Mg(2+)</name>
        <dbReference type="ChEBI" id="CHEBI:18420"/>
    </ligand>
</feature>
<keyword evidence="6" id="KW-0460">Magnesium</keyword>
<feature type="binding site" evidence="6">
    <location>
        <position position="576"/>
    </location>
    <ligand>
        <name>ATP</name>
        <dbReference type="ChEBI" id="CHEBI:30616"/>
    </ligand>
</feature>
<dbReference type="InterPro" id="IPR025198">
    <property type="entry name" value="PPK_N_dom"/>
</dbReference>
<comment type="similarity">
    <text evidence="6 7">Belongs to the polyphosphate kinase 1 (PPK1) family.</text>
</comment>
<dbReference type="PANTHER" id="PTHR30218:SF0">
    <property type="entry name" value="POLYPHOSPHATE KINASE"/>
    <property type="match status" value="1"/>
</dbReference>
<feature type="binding site" evidence="6">
    <location>
        <position position="604"/>
    </location>
    <ligand>
        <name>ATP</name>
        <dbReference type="ChEBI" id="CHEBI:30616"/>
    </ligand>
</feature>
<feature type="domain" description="Polyphosphate kinase middle" evidence="8">
    <location>
        <begin position="134"/>
        <end position="317"/>
    </location>
</feature>
<organism evidence="12 13">
    <name type="scientific">Noviherbaspirillum galbum</name>
    <dbReference type="NCBI Taxonomy" id="2709383"/>
    <lineage>
        <taxon>Bacteria</taxon>
        <taxon>Pseudomonadati</taxon>
        <taxon>Pseudomonadota</taxon>
        <taxon>Betaproteobacteria</taxon>
        <taxon>Burkholderiales</taxon>
        <taxon>Oxalobacteraceae</taxon>
        <taxon>Noviherbaspirillum</taxon>
    </lineage>
</organism>
<keyword evidence="3 6" id="KW-0547">Nucleotide-binding</keyword>
<feature type="binding site" evidence="6">
    <location>
        <position position="387"/>
    </location>
    <ligand>
        <name>Mg(2+)</name>
        <dbReference type="ChEBI" id="CHEBI:18420"/>
    </ligand>
</feature>
<comment type="cofactor">
    <cofactor evidence="6">
        <name>Mg(2+)</name>
        <dbReference type="ChEBI" id="CHEBI:18420"/>
    </cofactor>
</comment>
<evidence type="ECO:0000256" key="3">
    <source>
        <dbReference type="ARBA" id="ARBA00022741"/>
    </source>
</evidence>
<dbReference type="Pfam" id="PF13089">
    <property type="entry name" value="PP_kinase_N"/>
    <property type="match status" value="1"/>
</dbReference>
<dbReference type="Gene3D" id="1.20.58.310">
    <property type="entry name" value="Polyphosphate kinase N-terminal domain"/>
    <property type="match status" value="1"/>
</dbReference>
<dbReference type="EC" id="2.7.4.1" evidence="6 7"/>
<reference evidence="12 13" key="1">
    <citation type="submission" date="2020-02" db="EMBL/GenBank/DDBJ databases">
        <authorList>
            <person name="Kim M.K."/>
        </authorList>
    </citation>
    <scope>NUCLEOTIDE SEQUENCE [LARGE SCALE GENOMIC DNA]</scope>
    <source>
        <strain evidence="12 13">17J57-3</strain>
    </source>
</reference>
<dbReference type="HAMAP" id="MF_00347">
    <property type="entry name" value="Polyphosphate_kinase"/>
    <property type="match status" value="1"/>
</dbReference>
<dbReference type="GO" id="GO:0046872">
    <property type="term" value="F:metal ion binding"/>
    <property type="evidence" value="ECO:0007669"/>
    <property type="project" value="UniProtKB-KW"/>
</dbReference>
<dbReference type="CDD" id="cd09165">
    <property type="entry name" value="PLDc_PaPPK1_C1_like"/>
    <property type="match status" value="1"/>
</dbReference>
<dbReference type="AlphaFoldDB" id="A0A6B3SNC6"/>
<accession>A0A6B3SNC6</accession>
<evidence type="ECO:0000256" key="1">
    <source>
        <dbReference type="ARBA" id="ARBA00022553"/>
    </source>
</evidence>
<keyword evidence="1 6" id="KW-0597">Phosphoprotein</keyword>
<dbReference type="PANTHER" id="PTHR30218">
    <property type="entry name" value="POLYPHOSPHATE KINASE"/>
    <property type="match status" value="1"/>
</dbReference>
<feature type="binding site" evidence="6">
    <location>
        <position position="59"/>
    </location>
    <ligand>
        <name>ATP</name>
        <dbReference type="ChEBI" id="CHEBI:30616"/>
    </ligand>
</feature>
<dbReference type="NCBIfam" id="NF003917">
    <property type="entry name" value="PRK05443.1-1"/>
    <property type="match status" value="1"/>
</dbReference>
<dbReference type="InterPro" id="IPR025200">
    <property type="entry name" value="PPK_C_dom2"/>
</dbReference>
<dbReference type="Pfam" id="PF17941">
    <property type="entry name" value="PP_kinase_C_1"/>
    <property type="match status" value="1"/>
</dbReference>
<keyword evidence="5 6" id="KW-0067">ATP-binding</keyword>
<comment type="catalytic activity">
    <reaction evidence="6 7">
        <text>[phosphate](n) + ATP = [phosphate](n+1) + ADP</text>
        <dbReference type="Rhea" id="RHEA:19573"/>
        <dbReference type="Rhea" id="RHEA-COMP:9859"/>
        <dbReference type="Rhea" id="RHEA-COMP:14280"/>
        <dbReference type="ChEBI" id="CHEBI:16838"/>
        <dbReference type="ChEBI" id="CHEBI:30616"/>
        <dbReference type="ChEBI" id="CHEBI:456216"/>
        <dbReference type="EC" id="2.7.4.1"/>
    </reaction>
</comment>
<feature type="domain" description="Polyphosphate kinase N-terminal" evidence="9">
    <location>
        <begin position="21"/>
        <end position="125"/>
    </location>
</feature>
<dbReference type="Pfam" id="PF02503">
    <property type="entry name" value="PP_kinase"/>
    <property type="match status" value="1"/>
</dbReference>
<dbReference type="RefSeq" id="WP_163964263.1">
    <property type="nucleotide sequence ID" value="NZ_JAAIVB010000046.1"/>
</dbReference>
<feature type="active site" description="Phosphohistidine intermediate" evidence="6">
    <location>
        <position position="447"/>
    </location>
</feature>
<name>A0A6B3SNC6_9BURK</name>
<dbReference type="Pfam" id="PF13090">
    <property type="entry name" value="PP_kinase_C"/>
    <property type="match status" value="1"/>
</dbReference>
<comment type="PTM">
    <text evidence="6 7">An intermediate of this reaction is the autophosphorylated ppk in which a phosphate is covalently linked to a histidine residue through a N-P bond.</text>
</comment>
<dbReference type="InterPro" id="IPR024953">
    <property type="entry name" value="PP_kinase_middle"/>
</dbReference>
<proteinExistence type="inferred from homology"/>